<dbReference type="Gene3D" id="3.30.70.270">
    <property type="match status" value="1"/>
</dbReference>
<reference evidence="3" key="1">
    <citation type="journal article" date="2017" name="bioRxiv">
        <title>Comparative analysis of the genomes of Stylophora pistillata and Acropora digitifera provides evidence for extensive differences between species of corals.</title>
        <authorList>
            <person name="Voolstra C.R."/>
            <person name="Li Y."/>
            <person name="Liew Y.J."/>
            <person name="Baumgarten S."/>
            <person name="Zoccola D."/>
            <person name="Flot J.-F."/>
            <person name="Tambutte S."/>
            <person name="Allemand D."/>
            <person name="Aranda M."/>
        </authorList>
    </citation>
    <scope>NUCLEOTIDE SEQUENCE [LARGE SCALE GENOMIC DNA]</scope>
</reference>
<dbReference type="EMBL" id="LSMT01001730">
    <property type="protein sequence ID" value="PFX11932.1"/>
    <property type="molecule type" value="Genomic_DNA"/>
</dbReference>
<keyword evidence="3" id="KW-1185">Reference proteome</keyword>
<evidence type="ECO:0000259" key="1">
    <source>
        <dbReference type="PROSITE" id="PS50994"/>
    </source>
</evidence>
<dbReference type="Gene3D" id="1.10.340.70">
    <property type="match status" value="1"/>
</dbReference>
<comment type="caution">
    <text evidence="2">The sequence shown here is derived from an EMBL/GenBank/DDBJ whole genome shotgun (WGS) entry which is preliminary data.</text>
</comment>
<dbReference type="InterPro" id="IPR036397">
    <property type="entry name" value="RNaseH_sf"/>
</dbReference>
<dbReference type="InterPro" id="IPR012337">
    <property type="entry name" value="RNaseH-like_sf"/>
</dbReference>
<sequence length="488" mass="56317">MKKLDDIAAVQRLMGMVKYLSKFRSDLSQICEPISSLTHKGEPWFWTKEQDVAFDKIKEAVTSAPVLKYFDSSKPTEGSGDAASLGLGFVLTQEDHPLIYASRALTQAEQRYSQIEKELLAQVFGLEHNHQKPLAATSKRLQRLLRLQQYDAEIRYRPGREMYLADALSRAYLTQSFLGTQRSETQKEVESIHAVDYLAISEQQLSEIKQETAKDPTLQTLKNAILRGWPENSSSTPKEVSEYFNVRDELAVQDGIIFKGQRCVSPKTLRQKVKEKIHRAHIGIQGCLRRAREVVYWPSMNQEIIEHCDTCNMYTSHPQREPLIVHDVHERPWQKVGCDLFTLDEKDFLCTIDYYSDYFEIEHLERKTARAIITRLKRHFSNHGIPNLFQSDNGPPFDSQEFRDFAAAYEFELVTSSPNHPQSNGRIENGIKTAKQLMKKSKQAETDFYLTLLDWRNTPTEGVGCSPVQRLCGQERFFQQQQVFLNLR</sequence>
<dbReference type="PANTHER" id="PTHR37984">
    <property type="entry name" value="PROTEIN CBG26694"/>
    <property type="match status" value="1"/>
</dbReference>
<evidence type="ECO:0000313" key="3">
    <source>
        <dbReference type="Proteomes" id="UP000225706"/>
    </source>
</evidence>
<dbReference type="FunFam" id="1.10.340.70:FF:000003">
    <property type="entry name" value="Protein CBG25708"/>
    <property type="match status" value="1"/>
</dbReference>
<dbReference type="InterPro" id="IPR043128">
    <property type="entry name" value="Rev_trsase/Diguanyl_cyclase"/>
</dbReference>
<dbReference type="SUPFAM" id="SSF53098">
    <property type="entry name" value="Ribonuclease H-like"/>
    <property type="match status" value="1"/>
</dbReference>
<dbReference type="PROSITE" id="PS50994">
    <property type="entry name" value="INTEGRASE"/>
    <property type="match status" value="1"/>
</dbReference>
<organism evidence="2 3">
    <name type="scientific">Stylophora pistillata</name>
    <name type="common">Smooth cauliflower coral</name>
    <dbReference type="NCBI Taxonomy" id="50429"/>
    <lineage>
        <taxon>Eukaryota</taxon>
        <taxon>Metazoa</taxon>
        <taxon>Cnidaria</taxon>
        <taxon>Anthozoa</taxon>
        <taxon>Hexacorallia</taxon>
        <taxon>Scleractinia</taxon>
        <taxon>Astrocoeniina</taxon>
        <taxon>Pocilloporidae</taxon>
        <taxon>Stylophora</taxon>
    </lineage>
</organism>
<feature type="domain" description="Integrase catalytic" evidence="1">
    <location>
        <begin position="328"/>
        <end position="488"/>
    </location>
</feature>
<dbReference type="AlphaFoldDB" id="A0A2B4R6S2"/>
<dbReference type="PANTHER" id="PTHR37984:SF8">
    <property type="entry name" value="CCHC-TYPE DOMAIN-CONTAINING PROTEIN"/>
    <property type="match status" value="1"/>
</dbReference>
<dbReference type="Proteomes" id="UP000225706">
    <property type="component" value="Unassembled WGS sequence"/>
</dbReference>
<dbReference type="FunFam" id="3.30.70.270:FF:000063">
    <property type="entry name" value="Zinc knuckle domaincontaining protein"/>
    <property type="match status" value="1"/>
</dbReference>
<dbReference type="STRING" id="50429.A0A2B4R6S2"/>
<dbReference type="Pfam" id="PF17919">
    <property type="entry name" value="RT_RNaseH_2"/>
    <property type="match status" value="1"/>
</dbReference>
<protein>
    <submittedName>
        <fullName evidence="2">Transposon Tf2-8 polyprotein</fullName>
    </submittedName>
</protein>
<dbReference type="GO" id="GO:0003676">
    <property type="term" value="F:nucleic acid binding"/>
    <property type="evidence" value="ECO:0007669"/>
    <property type="project" value="InterPro"/>
</dbReference>
<dbReference type="InterPro" id="IPR043502">
    <property type="entry name" value="DNA/RNA_pol_sf"/>
</dbReference>
<proteinExistence type="predicted"/>
<dbReference type="OrthoDB" id="5966261at2759"/>
<dbReference type="Gene3D" id="3.30.420.10">
    <property type="entry name" value="Ribonuclease H-like superfamily/Ribonuclease H"/>
    <property type="match status" value="1"/>
</dbReference>
<dbReference type="Pfam" id="PF00665">
    <property type="entry name" value="rve"/>
    <property type="match status" value="1"/>
</dbReference>
<dbReference type="SUPFAM" id="SSF56672">
    <property type="entry name" value="DNA/RNA polymerases"/>
    <property type="match status" value="1"/>
</dbReference>
<dbReference type="InterPro" id="IPR041588">
    <property type="entry name" value="Integrase_H2C2"/>
</dbReference>
<evidence type="ECO:0000313" key="2">
    <source>
        <dbReference type="EMBL" id="PFX11932.1"/>
    </source>
</evidence>
<dbReference type="InterPro" id="IPR041577">
    <property type="entry name" value="RT_RNaseH_2"/>
</dbReference>
<dbReference type="InterPro" id="IPR001584">
    <property type="entry name" value="Integrase_cat-core"/>
</dbReference>
<dbReference type="Pfam" id="PF17921">
    <property type="entry name" value="Integrase_H2C2"/>
    <property type="match status" value="1"/>
</dbReference>
<dbReference type="GO" id="GO:0015074">
    <property type="term" value="P:DNA integration"/>
    <property type="evidence" value="ECO:0007669"/>
    <property type="project" value="InterPro"/>
</dbReference>
<dbReference type="InterPro" id="IPR050951">
    <property type="entry name" value="Retrovirus_Pol_polyprotein"/>
</dbReference>
<gene>
    <name evidence="2" type="primary">Tf2-8</name>
    <name evidence="2" type="ORF">AWC38_SpisGene24186</name>
</gene>
<accession>A0A2B4R6S2</accession>
<dbReference type="FunFam" id="3.30.420.10:FF:000063">
    <property type="entry name" value="Retrovirus-related Pol polyprotein from transposon 297-like Protein"/>
    <property type="match status" value="1"/>
</dbReference>
<name>A0A2B4R6S2_STYPI</name>